<dbReference type="SUPFAM" id="SSF52540">
    <property type="entry name" value="P-loop containing nucleoside triphosphate hydrolases"/>
    <property type="match status" value="1"/>
</dbReference>
<evidence type="ECO:0000313" key="6">
    <source>
        <dbReference type="Proteomes" id="UP001611397"/>
    </source>
</evidence>
<protein>
    <submittedName>
        <fullName evidence="5">AAA family ATPase</fullName>
    </submittedName>
</protein>
<dbReference type="InterPro" id="IPR041664">
    <property type="entry name" value="AAA_16"/>
</dbReference>
<dbReference type="RefSeq" id="WP_244218379.1">
    <property type="nucleotide sequence ID" value="NZ_JBIRUT010000035.1"/>
</dbReference>
<keyword evidence="1" id="KW-0547">Nucleotide-binding</keyword>
<evidence type="ECO:0000313" key="5">
    <source>
        <dbReference type="EMBL" id="MFI2162538.1"/>
    </source>
</evidence>
<dbReference type="InterPro" id="IPR000792">
    <property type="entry name" value="Tscrpt_reg_LuxR_C"/>
</dbReference>
<sequence>MTSVDRIGHARERARLLAVIDRARGGRGPASIVIRGERGIGKSALLGEFASLAADAGFRVSAVSAGTQPGDPLGAALRVVSRLDARCAEPAEGTALHRPAPAGEPVPHRAAPSEEVLRELVETVCRQARRTPVAICLDDAGHLDPWSLHWLSGLYSAASDLPLAIALTGGDIAAADQDPWPPALAAAAEHIALSGLEPEEVGAFAAAYRDVPLDAPTAQLCHELTGGNPALLLSLLACHTGTAPTADALRDTAASAVLPGADRWLAGLGGAALGLARAVAVLGPQAEITQCAELAGLSVREALPLVDELVARSLFANRTPLSFRHPLLAGMVISRVPAGTRAALHLTAAGILRDGHFGATHVARQLVAAGPLGLAWTVRPLRIAANQLEREGRHEEAAGHLRGMLRERLRPRVRSSVQCQLAALDGFAAPDSAVRRLDAARREADDPRCATDYAVALGTLLAECGRPEDAVAVLDDTAERLGPQAAAQRWRLRLRKALLCLGGPVPSVLPADLPDSLAAQAPSDDEARRELSALRAVHALRDGTDRDAAVGHARGALTGSEDPGRLLWHGCEVLIRADELAEAWSYCSRARLLDQSRPGTWGDVGVGLLRALVLYARGSLTAADAALTPLADLLRPAAEAARLPATLTVAALAEVRAQTGATDAALALLADCGLDGELPARQDTVAVLGARAAVWEQAGDTARALEDLYAAGRLLADSRVRNPAVLPWRSRAARLLASLGDLTEASGLAAAEWEDARRWGTPRAVGTAQHALALTETGGRRLRRLATAVETLAHSPARLELAYARRDLGAALSEAGRADAARTEFRAALSLAKSCGAQPLVRRVLADRECLWPVVDDDRGSPALSGLTPQEQRILGLARAGHTNKAIAGKLFVTVRTVEFHLSGAYRKLGISGRDQLADVIPAPLGTGGGRA</sequence>
<dbReference type="Pfam" id="PF13191">
    <property type="entry name" value="AAA_16"/>
    <property type="match status" value="1"/>
</dbReference>
<evidence type="ECO:0000256" key="3">
    <source>
        <dbReference type="SAM" id="MobiDB-lite"/>
    </source>
</evidence>
<dbReference type="CDD" id="cd06170">
    <property type="entry name" value="LuxR_C_like"/>
    <property type="match status" value="1"/>
</dbReference>
<organism evidence="5 6">
    <name type="scientific">Streptomyces olivaceoviridis</name>
    <name type="common">Streptomyces corchorusii</name>
    <dbReference type="NCBI Taxonomy" id="1921"/>
    <lineage>
        <taxon>Bacteria</taxon>
        <taxon>Bacillati</taxon>
        <taxon>Actinomycetota</taxon>
        <taxon>Actinomycetes</taxon>
        <taxon>Kitasatosporales</taxon>
        <taxon>Streptomycetaceae</taxon>
        <taxon>Streptomyces</taxon>
    </lineage>
</organism>
<keyword evidence="6" id="KW-1185">Reference proteome</keyword>
<dbReference type="InterPro" id="IPR016032">
    <property type="entry name" value="Sig_transdc_resp-reg_C-effctor"/>
</dbReference>
<feature type="domain" description="HTH luxR-type" evidence="4">
    <location>
        <begin position="860"/>
        <end position="925"/>
    </location>
</feature>
<reference evidence="5 6" key="1">
    <citation type="submission" date="2024-10" db="EMBL/GenBank/DDBJ databases">
        <title>The Natural Products Discovery Center: Release of the First 8490 Sequenced Strains for Exploring Actinobacteria Biosynthetic Diversity.</title>
        <authorList>
            <person name="Kalkreuter E."/>
            <person name="Kautsar S.A."/>
            <person name="Yang D."/>
            <person name="Bader C.D."/>
            <person name="Teijaro C.N."/>
            <person name="Fluegel L."/>
            <person name="Davis C.M."/>
            <person name="Simpson J.R."/>
            <person name="Lauterbach L."/>
            <person name="Steele A.D."/>
            <person name="Gui C."/>
            <person name="Meng S."/>
            <person name="Li G."/>
            <person name="Viehrig K."/>
            <person name="Ye F."/>
            <person name="Su P."/>
            <person name="Kiefer A.F."/>
            <person name="Nichols A."/>
            <person name="Cepeda A.J."/>
            <person name="Yan W."/>
            <person name="Fan B."/>
            <person name="Jiang Y."/>
            <person name="Adhikari A."/>
            <person name="Zheng C.-J."/>
            <person name="Schuster L."/>
            <person name="Cowan T.M."/>
            <person name="Smanski M.J."/>
            <person name="Chevrette M.G."/>
            <person name="De Carvalho L.P.S."/>
            <person name="Shen B."/>
        </authorList>
    </citation>
    <scope>NUCLEOTIDE SEQUENCE [LARGE SCALE GENOMIC DNA]</scope>
    <source>
        <strain evidence="5 6">NPDC020295</strain>
    </source>
</reference>
<evidence type="ECO:0000256" key="2">
    <source>
        <dbReference type="ARBA" id="ARBA00022840"/>
    </source>
</evidence>
<dbReference type="EMBL" id="JBIRWM010000039">
    <property type="protein sequence ID" value="MFI2162538.1"/>
    <property type="molecule type" value="Genomic_DNA"/>
</dbReference>
<comment type="caution">
    <text evidence="5">The sequence shown here is derived from an EMBL/GenBank/DDBJ whole genome shotgun (WGS) entry which is preliminary data.</text>
</comment>
<dbReference type="SUPFAM" id="SSF46894">
    <property type="entry name" value="C-terminal effector domain of the bipartite response regulators"/>
    <property type="match status" value="1"/>
</dbReference>
<dbReference type="Gene3D" id="3.40.50.300">
    <property type="entry name" value="P-loop containing nucleotide triphosphate hydrolases"/>
    <property type="match status" value="1"/>
</dbReference>
<dbReference type="PANTHER" id="PTHR16305">
    <property type="entry name" value="TESTICULAR SOLUBLE ADENYLYL CYCLASE"/>
    <property type="match status" value="1"/>
</dbReference>
<proteinExistence type="predicted"/>
<dbReference type="Proteomes" id="UP001611397">
    <property type="component" value="Unassembled WGS sequence"/>
</dbReference>
<keyword evidence="2" id="KW-0067">ATP-binding</keyword>
<feature type="region of interest" description="Disordered" evidence="3">
    <location>
        <begin position="92"/>
        <end position="111"/>
    </location>
</feature>
<evidence type="ECO:0000256" key="1">
    <source>
        <dbReference type="ARBA" id="ARBA00022741"/>
    </source>
</evidence>
<dbReference type="Gene3D" id="1.10.10.10">
    <property type="entry name" value="Winged helix-like DNA-binding domain superfamily/Winged helix DNA-binding domain"/>
    <property type="match status" value="1"/>
</dbReference>
<dbReference type="InterPro" id="IPR027417">
    <property type="entry name" value="P-loop_NTPase"/>
</dbReference>
<gene>
    <name evidence="5" type="ORF">ACH49L_44165</name>
</gene>
<accession>A0ABW7VME4</accession>
<name>A0ABW7VME4_STROI</name>
<evidence type="ECO:0000259" key="4">
    <source>
        <dbReference type="PROSITE" id="PS50043"/>
    </source>
</evidence>
<dbReference type="PANTHER" id="PTHR16305:SF35">
    <property type="entry name" value="TRANSCRIPTIONAL ACTIVATOR DOMAIN"/>
    <property type="match status" value="1"/>
</dbReference>
<dbReference type="InterPro" id="IPR011990">
    <property type="entry name" value="TPR-like_helical_dom_sf"/>
</dbReference>
<dbReference type="SMART" id="SM00421">
    <property type="entry name" value="HTH_LUXR"/>
    <property type="match status" value="1"/>
</dbReference>
<dbReference type="Pfam" id="PF00196">
    <property type="entry name" value="GerE"/>
    <property type="match status" value="1"/>
</dbReference>
<dbReference type="PROSITE" id="PS50043">
    <property type="entry name" value="HTH_LUXR_2"/>
    <property type="match status" value="1"/>
</dbReference>
<dbReference type="Gene3D" id="1.25.40.10">
    <property type="entry name" value="Tetratricopeptide repeat domain"/>
    <property type="match status" value="1"/>
</dbReference>
<dbReference type="InterPro" id="IPR036388">
    <property type="entry name" value="WH-like_DNA-bd_sf"/>
</dbReference>
<dbReference type="PRINTS" id="PR00038">
    <property type="entry name" value="HTHLUXR"/>
</dbReference>